<evidence type="ECO:0000256" key="1">
    <source>
        <dbReference type="ARBA" id="ARBA00009600"/>
    </source>
</evidence>
<dbReference type="EMBL" id="JANDHW010000004">
    <property type="protein sequence ID" value="MCP9611446.1"/>
    <property type="molecule type" value="Genomic_DNA"/>
</dbReference>
<dbReference type="Pfam" id="PF02622">
    <property type="entry name" value="DUF179"/>
    <property type="match status" value="1"/>
</dbReference>
<gene>
    <name evidence="2" type="ORF">NMU02_05010</name>
</gene>
<evidence type="ECO:0000313" key="3">
    <source>
        <dbReference type="Proteomes" id="UP001205603"/>
    </source>
</evidence>
<keyword evidence="3" id="KW-1185">Reference proteome</keyword>
<dbReference type="Proteomes" id="UP001205603">
    <property type="component" value="Unassembled WGS sequence"/>
</dbReference>
<organism evidence="2 3">
    <name type="scientific">Coprobacter tertius</name>
    <dbReference type="NCBI Taxonomy" id="2944915"/>
    <lineage>
        <taxon>Bacteria</taxon>
        <taxon>Pseudomonadati</taxon>
        <taxon>Bacteroidota</taxon>
        <taxon>Bacteroidia</taxon>
        <taxon>Bacteroidales</taxon>
        <taxon>Barnesiellaceae</taxon>
        <taxon>Coprobacter</taxon>
    </lineage>
</organism>
<dbReference type="SUPFAM" id="SSF143456">
    <property type="entry name" value="VC0467-like"/>
    <property type="match status" value="1"/>
</dbReference>
<dbReference type="InterPro" id="IPR003774">
    <property type="entry name" value="AlgH-like"/>
</dbReference>
<dbReference type="PANTHER" id="PTHR30327">
    <property type="entry name" value="UNCHARACTERIZED PROTEIN YQGE"/>
    <property type="match status" value="1"/>
</dbReference>
<evidence type="ECO:0000313" key="2">
    <source>
        <dbReference type="EMBL" id="MCP9611446.1"/>
    </source>
</evidence>
<comment type="similarity">
    <text evidence="1">Belongs to the UPF0301 (AlgH) family.</text>
</comment>
<name>A0ABT1MGF7_9BACT</name>
<reference evidence="2 3" key="1">
    <citation type="submission" date="2022-07" db="EMBL/GenBank/DDBJ databases">
        <title>Fecal culturing of patients with breast cancer.</title>
        <authorList>
            <person name="Teng N.M.Y."/>
            <person name="Kiu R."/>
            <person name="Evans R."/>
            <person name="Baker D.J."/>
            <person name="Zenner C."/>
            <person name="Robinson S.D."/>
            <person name="Hall L.J."/>
        </authorList>
    </citation>
    <scope>NUCLEOTIDE SEQUENCE [LARGE SCALE GENOMIC DNA]</scope>
    <source>
        <strain evidence="2 3">LH1063</strain>
    </source>
</reference>
<comment type="caution">
    <text evidence="2">The sequence shown here is derived from an EMBL/GenBank/DDBJ whole genome shotgun (WGS) entry which is preliminary data.</text>
</comment>
<proteinExistence type="inferred from homology"/>
<protein>
    <submittedName>
        <fullName evidence="2">YqgE/AlgH family protein</fullName>
    </submittedName>
</protein>
<dbReference type="PANTHER" id="PTHR30327:SF1">
    <property type="entry name" value="UPF0301 PROTEIN YQGE"/>
    <property type="match status" value="1"/>
</dbReference>
<sequence length="198" mass="22448">MKLKAGMFNIAFNKLVPERGRLLISEPLLSEAYFQRSVIFLIEHNDQGTMGLVVNKPSGLVLNRIVEGLEDIDEIPVFCGGPMSSDRLYYLHTLGHLVPHSIEISDGLYIGGDFDVILSYLRSGNNIEHNIKFLVGYSGWSPGQLIEEIENKVWVVADNISPKDCITQEGDLFWRSVVQSLGEKYRTWLNYPKMPYLN</sequence>
<dbReference type="RefSeq" id="WP_255026255.1">
    <property type="nucleotide sequence ID" value="NZ_JANDHW010000004.1"/>
</dbReference>
<dbReference type="Gene3D" id="3.40.1740.10">
    <property type="entry name" value="VC0467-like"/>
    <property type="match status" value="1"/>
</dbReference>
<accession>A0ABT1MGF7</accession>